<evidence type="ECO:0008006" key="4">
    <source>
        <dbReference type="Google" id="ProtNLM"/>
    </source>
</evidence>
<sequence length="285" mass="31533">MSTPKKRSRPAKRASKAKDYIVGPAPDDAFGSPSGPPPPRGPEAPPLSIDERFEFLITNPDLYAVAREVLPAREPGSVGRMLSYPPFVYVIFLCAISVFGSARSTAHHLQRPLWWGAVRELVGPAEADALAPVGPNRSKWNYYFKRYLKENIPALRDISSDLWIQQALAMGLMSEVNSRGSWIYPDRDQVIHGDATVAAPPSDQTKRKTTDKETGEIRYHRVDEDASCTTEGGGRKVYGNKFRSIATRLANTPHSRVILTLESIRHKSRKRPPTATTRAQPSSGS</sequence>
<proteinExistence type="predicted"/>
<feature type="region of interest" description="Disordered" evidence="1">
    <location>
        <begin position="1"/>
        <end position="45"/>
    </location>
</feature>
<feature type="compositionally biased region" description="Basic residues" evidence="1">
    <location>
        <begin position="1"/>
        <end position="15"/>
    </location>
</feature>
<dbReference type="RefSeq" id="WP_234362765.1">
    <property type="nucleotide sequence ID" value="NZ_CP022685.1"/>
</dbReference>
<feature type="region of interest" description="Disordered" evidence="1">
    <location>
        <begin position="265"/>
        <end position="285"/>
    </location>
</feature>
<dbReference type="KEGG" id="sfk:KY5_3458"/>
<dbReference type="EMBL" id="CP022685">
    <property type="protein sequence ID" value="ATL28476.1"/>
    <property type="molecule type" value="Genomic_DNA"/>
</dbReference>
<name>A0A291QAC6_9ACTN</name>
<feature type="compositionally biased region" description="Polar residues" evidence="1">
    <location>
        <begin position="274"/>
        <end position="285"/>
    </location>
</feature>
<dbReference type="Proteomes" id="UP000221011">
    <property type="component" value="Chromosome"/>
</dbReference>
<keyword evidence="3" id="KW-1185">Reference proteome</keyword>
<evidence type="ECO:0000313" key="3">
    <source>
        <dbReference type="Proteomes" id="UP000221011"/>
    </source>
</evidence>
<accession>A0A291QAC6</accession>
<protein>
    <recommendedName>
        <fullName evidence="4">Transposase</fullName>
    </recommendedName>
</protein>
<organism evidence="2 3">
    <name type="scientific">Streptomyces formicae</name>
    <dbReference type="NCBI Taxonomy" id="1616117"/>
    <lineage>
        <taxon>Bacteria</taxon>
        <taxon>Bacillati</taxon>
        <taxon>Actinomycetota</taxon>
        <taxon>Actinomycetes</taxon>
        <taxon>Kitasatosporales</taxon>
        <taxon>Streptomycetaceae</taxon>
        <taxon>Streptomyces</taxon>
    </lineage>
</organism>
<dbReference type="AlphaFoldDB" id="A0A291QAC6"/>
<evidence type="ECO:0000313" key="2">
    <source>
        <dbReference type="EMBL" id="ATL28476.1"/>
    </source>
</evidence>
<gene>
    <name evidence="2" type="ORF">KY5_3458</name>
</gene>
<reference evidence="2 3" key="1">
    <citation type="submission" date="2017-08" db="EMBL/GenBank/DDBJ databases">
        <title>Complete Genome Sequence of Streptomyces formicae KY5, the formicamycin producer.</title>
        <authorList>
            <person name="Holmes N.A."/>
            <person name="Devine R."/>
            <person name="Qin Z."/>
            <person name="Seipke R.F."/>
            <person name="Wilkinson B."/>
            <person name="Hutchings M.I."/>
        </authorList>
    </citation>
    <scope>NUCLEOTIDE SEQUENCE [LARGE SCALE GENOMIC DNA]</scope>
    <source>
        <strain evidence="2 3">KY5</strain>
    </source>
</reference>
<feature type="compositionally biased region" description="Pro residues" evidence="1">
    <location>
        <begin position="34"/>
        <end position="45"/>
    </location>
</feature>
<evidence type="ECO:0000256" key="1">
    <source>
        <dbReference type="SAM" id="MobiDB-lite"/>
    </source>
</evidence>